<dbReference type="GO" id="GO:0009653">
    <property type="term" value="P:anatomical structure morphogenesis"/>
    <property type="evidence" value="ECO:0007669"/>
    <property type="project" value="TreeGrafter"/>
</dbReference>
<dbReference type="InterPro" id="IPR001766">
    <property type="entry name" value="Fork_head_dom"/>
</dbReference>
<evidence type="ECO:0000313" key="6">
    <source>
        <dbReference type="EMBL" id="CDW51763.1"/>
    </source>
</evidence>
<name>A0A077YWF4_TRITR</name>
<feature type="region of interest" description="Disordered" evidence="4">
    <location>
        <begin position="242"/>
        <end position="266"/>
    </location>
</feature>
<dbReference type="GO" id="GO:0005634">
    <property type="term" value="C:nucleus"/>
    <property type="evidence" value="ECO:0007669"/>
    <property type="project" value="UniProtKB-SubCell"/>
</dbReference>
<protein>
    <submittedName>
        <fullName evidence="6">Forkhead box Q:D protein transcription</fullName>
    </submittedName>
</protein>
<dbReference type="PANTHER" id="PTHR11829">
    <property type="entry name" value="FORKHEAD BOX PROTEIN"/>
    <property type="match status" value="1"/>
</dbReference>
<organism evidence="6 7">
    <name type="scientific">Trichuris trichiura</name>
    <name type="common">Whipworm</name>
    <name type="synonym">Trichocephalus trichiurus</name>
    <dbReference type="NCBI Taxonomy" id="36087"/>
    <lineage>
        <taxon>Eukaryota</taxon>
        <taxon>Metazoa</taxon>
        <taxon>Ecdysozoa</taxon>
        <taxon>Nematoda</taxon>
        <taxon>Enoplea</taxon>
        <taxon>Dorylaimia</taxon>
        <taxon>Trichinellida</taxon>
        <taxon>Trichuridae</taxon>
        <taxon>Trichuris</taxon>
    </lineage>
</organism>
<dbReference type="PROSITE" id="PS50039">
    <property type="entry name" value="FORK_HEAD_3"/>
    <property type="match status" value="1"/>
</dbReference>
<dbReference type="AlphaFoldDB" id="A0A077YWF4"/>
<evidence type="ECO:0000259" key="5">
    <source>
        <dbReference type="PROSITE" id="PS50039"/>
    </source>
</evidence>
<feature type="compositionally biased region" description="Polar residues" evidence="4">
    <location>
        <begin position="383"/>
        <end position="398"/>
    </location>
</feature>
<dbReference type="FunFam" id="1.10.10.10:FF:000352">
    <property type="entry name" value="Forkhead box Q2"/>
    <property type="match status" value="1"/>
</dbReference>
<evidence type="ECO:0000256" key="4">
    <source>
        <dbReference type="SAM" id="MobiDB-lite"/>
    </source>
</evidence>
<dbReference type="Gene3D" id="1.10.10.10">
    <property type="entry name" value="Winged helix-like DNA-binding domain superfamily/Winged helix DNA-binding domain"/>
    <property type="match status" value="1"/>
</dbReference>
<accession>A0A077YWF4</accession>
<dbReference type="STRING" id="36087.A0A077YWF4"/>
<dbReference type="PANTHER" id="PTHR11829:SF343">
    <property type="entry name" value="FORK-HEAD DOMAIN-CONTAINING PROTEIN"/>
    <property type="match status" value="1"/>
</dbReference>
<dbReference type="SUPFAM" id="SSF46785">
    <property type="entry name" value="Winged helix' DNA-binding domain"/>
    <property type="match status" value="1"/>
</dbReference>
<evidence type="ECO:0000256" key="1">
    <source>
        <dbReference type="ARBA" id="ARBA00023125"/>
    </source>
</evidence>
<reference evidence="6" key="1">
    <citation type="submission" date="2014-01" db="EMBL/GenBank/DDBJ databases">
        <authorList>
            <person name="Aslett M."/>
        </authorList>
    </citation>
    <scope>NUCLEOTIDE SEQUENCE</scope>
</reference>
<dbReference type="PROSITE" id="PS00658">
    <property type="entry name" value="FORK_HEAD_2"/>
    <property type="match status" value="1"/>
</dbReference>
<proteinExistence type="predicted"/>
<gene>
    <name evidence="6" type="ORF">TTRE_0000002201</name>
</gene>
<dbReference type="GO" id="GO:0000981">
    <property type="term" value="F:DNA-binding transcription factor activity, RNA polymerase II-specific"/>
    <property type="evidence" value="ECO:0007669"/>
    <property type="project" value="TreeGrafter"/>
</dbReference>
<dbReference type="InterPro" id="IPR018122">
    <property type="entry name" value="TF_fork_head_CS_1"/>
</dbReference>
<evidence type="ECO:0000256" key="2">
    <source>
        <dbReference type="ARBA" id="ARBA00023242"/>
    </source>
</evidence>
<evidence type="ECO:0000313" key="7">
    <source>
        <dbReference type="Proteomes" id="UP000030665"/>
    </source>
</evidence>
<feature type="region of interest" description="Disordered" evidence="4">
    <location>
        <begin position="431"/>
        <end position="458"/>
    </location>
</feature>
<reference evidence="6" key="2">
    <citation type="submission" date="2014-03" db="EMBL/GenBank/DDBJ databases">
        <title>The whipworm genome and dual-species transcriptomics of an intimate host-pathogen interaction.</title>
        <authorList>
            <person name="Foth B.J."/>
            <person name="Tsai I.J."/>
            <person name="Reid A.J."/>
            <person name="Bancroft A.J."/>
            <person name="Nichol S."/>
            <person name="Tracey A."/>
            <person name="Holroyd N."/>
            <person name="Cotton J.A."/>
            <person name="Stanley E.J."/>
            <person name="Zarowiecki M."/>
            <person name="Liu J.Z."/>
            <person name="Huckvale T."/>
            <person name="Cooper P.J."/>
            <person name="Grencis R.K."/>
            <person name="Berriman M."/>
        </authorList>
    </citation>
    <scope>NUCLEOTIDE SEQUENCE [LARGE SCALE GENOMIC DNA]</scope>
</reference>
<keyword evidence="2 3" id="KW-0539">Nucleus</keyword>
<dbReference type="InterPro" id="IPR047519">
    <property type="entry name" value="FH_FOXQ2-like"/>
</dbReference>
<dbReference type="InterPro" id="IPR030456">
    <property type="entry name" value="TF_fork_head_CS_2"/>
</dbReference>
<dbReference type="Proteomes" id="UP000030665">
    <property type="component" value="Unassembled WGS sequence"/>
</dbReference>
<dbReference type="CDD" id="cd20035">
    <property type="entry name" value="FH_FOXQ2-like"/>
    <property type="match status" value="1"/>
</dbReference>
<feature type="compositionally biased region" description="Low complexity" evidence="4">
    <location>
        <begin position="434"/>
        <end position="446"/>
    </location>
</feature>
<feature type="domain" description="Fork-head" evidence="5">
    <location>
        <begin position="90"/>
        <end position="182"/>
    </location>
</feature>
<feature type="region of interest" description="Disordered" evidence="4">
    <location>
        <begin position="383"/>
        <end position="411"/>
    </location>
</feature>
<comment type="subcellular location">
    <subcellularLocation>
        <location evidence="3">Nucleus</location>
    </subcellularLocation>
</comment>
<dbReference type="GO" id="GO:0000978">
    <property type="term" value="F:RNA polymerase II cis-regulatory region sequence-specific DNA binding"/>
    <property type="evidence" value="ECO:0007669"/>
    <property type="project" value="TreeGrafter"/>
</dbReference>
<dbReference type="PRINTS" id="PR00053">
    <property type="entry name" value="FORKHEAD"/>
</dbReference>
<dbReference type="PROSITE" id="PS00657">
    <property type="entry name" value="FORK_HEAD_1"/>
    <property type="match status" value="1"/>
</dbReference>
<evidence type="ECO:0000256" key="3">
    <source>
        <dbReference type="PROSITE-ProRule" id="PRU00089"/>
    </source>
</evidence>
<dbReference type="InterPro" id="IPR036390">
    <property type="entry name" value="WH_DNA-bd_sf"/>
</dbReference>
<feature type="DNA-binding region" description="Fork-head" evidence="3">
    <location>
        <begin position="90"/>
        <end position="182"/>
    </location>
</feature>
<keyword evidence="1 3" id="KW-0238">DNA-binding</keyword>
<dbReference type="EMBL" id="HG805809">
    <property type="protein sequence ID" value="CDW51763.1"/>
    <property type="molecule type" value="Genomic_DNA"/>
</dbReference>
<feature type="region of interest" description="Disordered" evidence="4">
    <location>
        <begin position="183"/>
        <end position="219"/>
    </location>
</feature>
<dbReference type="SMART" id="SM00339">
    <property type="entry name" value="FH"/>
    <property type="match status" value="1"/>
</dbReference>
<dbReference type="OrthoDB" id="5954824at2759"/>
<sequence length="458" mass="50396">MLPCTFNPLHPSAGLNYAPQARKPTLLDFDRIHFGTMMAPMPIPGGGLLSPYSLQGPFGNWDPVTAATMKALNFGIFDARHGHFIQEEPKPQHSYIGLIAMAILSSVDKKMVLCDIYQWILDHYPYFRSRGPGWRNSIRHNLSLNDCFIKAGRSANGKGHYWAIHPANVDDFKRGDFRRRRAQRKVRKHMGLTGGEDGEDSDDSLCPSPTSAGRLSSDHCHVTELSKENELEINLNCRSAISSEESSKGEQPVNGTDPQAAEPQRRKRLFDVESLLAPDAKRNHCFSNVSQQYSLINSEETPNDGYSSPLNGAGAKLTNVYATVPRQQQTQSGAEASAMLFNQALSAWSFNPAAVATRGIPYGCWPSPSHVQTTGQQWAQSVANMSATSSEQLPSSLASKPERHRSPSPYSAAKWQETFAKIMARSYNWRNNPVVSKGTTSTVSGSQHAIDSSAGRHP</sequence>
<keyword evidence="7" id="KW-1185">Reference proteome</keyword>
<dbReference type="InterPro" id="IPR036388">
    <property type="entry name" value="WH-like_DNA-bd_sf"/>
</dbReference>
<dbReference type="Pfam" id="PF00250">
    <property type="entry name" value="Forkhead"/>
    <property type="match status" value="1"/>
</dbReference>
<dbReference type="InterPro" id="IPR050211">
    <property type="entry name" value="FOX_domain-containing"/>
</dbReference>
<dbReference type="GO" id="GO:0030154">
    <property type="term" value="P:cell differentiation"/>
    <property type="evidence" value="ECO:0007669"/>
    <property type="project" value="TreeGrafter"/>
</dbReference>